<name>A0A2B7XIV9_9EURO</name>
<gene>
    <name evidence="1" type="ORF">GX51_01077</name>
</gene>
<proteinExistence type="predicted"/>
<reference evidence="1 2" key="1">
    <citation type="submission" date="2017-10" db="EMBL/GenBank/DDBJ databases">
        <title>Comparative genomics in systemic dimorphic fungi from Ajellomycetaceae.</title>
        <authorList>
            <person name="Munoz J.F."/>
            <person name="Mcewen J.G."/>
            <person name="Clay O.K."/>
            <person name="Cuomo C.A."/>
        </authorList>
    </citation>
    <scope>NUCLEOTIDE SEQUENCE [LARGE SCALE GENOMIC DNA]</scope>
    <source>
        <strain evidence="1 2">UAMH130</strain>
    </source>
</reference>
<accession>A0A2B7XIV9</accession>
<organism evidence="1 2">
    <name type="scientific">Blastomyces parvus</name>
    <dbReference type="NCBI Taxonomy" id="2060905"/>
    <lineage>
        <taxon>Eukaryota</taxon>
        <taxon>Fungi</taxon>
        <taxon>Dikarya</taxon>
        <taxon>Ascomycota</taxon>
        <taxon>Pezizomycotina</taxon>
        <taxon>Eurotiomycetes</taxon>
        <taxon>Eurotiomycetidae</taxon>
        <taxon>Onygenales</taxon>
        <taxon>Ajellomycetaceae</taxon>
        <taxon>Blastomyces</taxon>
    </lineage>
</organism>
<evidence type="ECO:0000313" key="1">
    <source>
        <dbReference type="EMBL" id="PGH08558.1"/>
    </source>
</evidence>
<dbReference type="AlphaFoldDB" id="A0A2B7XIV9"/>
<dbReference type="EMBL" id="PDNC01000008">
    <property type="protein sequence ID" value="PGH08558.1"/>
    <property type="molecule type" value="Genomic_DNA"/>
</dbReference>
<evidence type="ECO:0000313" key="2">
    <source>
        <dbReference type="Proteomes" id="UP000224080"/>
    </source>
</evidence>
<keyword evidence="2" id="KW-1185">Reference proteome</keyword>
<sequence length="133" mass="15151">MAAPSMTSAPQTSVVFPQNPVVCPKIPGVKQKHGLLVPNDSSWRSCPRSTSLSWWWVIPELLSANVWIRFFRWLNYISNRDRGDDDDYTTLSKEAGEHISSILSELNQRGTQTIWLLEVEIEKSMVVGTEFSR</sequence>
<dbReference type="Proteomes" id="UP000224080">
    <property type="component" value="Unassembled WGS sequence"/>
</dbReference>
<comment type="caution">
    <text evidence="1">The sequence shown here is derived from an EMBL/GenBank/DDBJ whole genome shotgun (WGS) entry which is preliminary data.</text>
</comment>
<protein>
    <submittedName>
        <fullName evidence="1">Uncharacterized protein</fullName>
    </submittedName>
</protein>